<sequence>MAFLLISSFLVFWNICELSGNHVNDLCQSSHDIKFSIFFASSIELHNFYKCCNNDYRCHRFYHDQCGQFELGQHRILKCQLGPNYLEHKLDSYYLGCGDIYYNNRQRWDEFFFYGFDNIKYFQHYECRWYRLHELDRRHGLRLCQYGVDRINHLQRYHVDRDELDGTNYILVDDIRRAVLGTIHDYCASHDSFDDDYIVAALHTVPVALSSVAQAAVGTLCSGVNVSPAVSQPLPVTTGAYNYQKVQLNSFPSVYEVECWMNAGSTGGTVTNMPGQYFSLESCMDACSAAGPGSCLVAYWASTTRICSLYSRVNNGGSPSLAGGQSPAKIVGSGVRTARLLTGQPVPNVVDATYLLAPGADLGLCTNNNYHLTFIGVYYNGASGTGPATINVNRDNIWYASCGASFQNVQSGVQITPVYSIATPVFGLTSAPTTPDDCARVCQSYHSAFLLAANTGIDCNLWQFVPAATIQCQLYPSNAGVVSGSNPATLRDGQNNNIFAAGLLRGNSGTEFSSQAQYKKRSLAGRMEYNRRHARDSLIDDGSIPDVILKLDRRAGNWTEVL</sequence>
<reference evidence="2 3" key="1">
    <citation type="submission" date="2016-03" db="EMBL/GenBank/DDBJ databases">
        <title>The draft genome sequence of Fonsecaea nubica causative agent of cutaneous subcutaneous infection in human host.</title>
        <authorList>
            <person name="Costa F."/>
            <person name="Sybren D.H."/>
            <person name="Raittz R.T."/>
            <person name="Weiss V.A."/>
            <person name="Leao A.C."/>
            <person name="Gomes R."/>
            <person name="De Souza E.M."/>
            <person name="Pedrosa F.O."/>
            <person name="Steffens M.B."/>
            <person name="Bombassaro A."/>
            <person name="Tadra-Sfeir M.Z."/>
            <person name="Moreno L.F."/>
            <person name="Najafzadeh M.J."/>
            <person name="Felipe M.S."/>
            <person name="Teixeira M."/>
            <person name="Sun J."/>
            <person name="Xi L."/>
            <person name="Castro M.A."/>
            <person name="Vicente V.A."/>
        </authorList>
    </citation>
    <scope>NUCLEOTIDE SEQUENCE [LARGE SCALE GENOMIC DNA]</scope>
    <source>
        <strain evidence="2 3">CBS 269.64</strain>
    </source>
</reference>
<dbReference type="RefSeq" id="XP_022499929.1">
    <property type="nucleotide sequence ID" value="XM_022644169.1"/>
</dbReference>
<dbReference type="GeneID" id="34589293"/>
<name>A0A178CZV1_9EURO</name>
<organism evidence="2 3">
    <name type="scientific">Fonsecaea nubica</name>
    <dbReference type="NCBI Taxonomy" id="856822"/>
    <lineage>
        <taxon>Eukaryota</taxon>
        <taxon>Fungi</taxon>
        <taxon>Dikarya</taxon>
        <taxon>Ascomycota</taxon>
        <taxon>Pezizomycotina</taxon>
        <taxon>Eurotiomycetes</taxon>
        <taxon>Chaetothyriomycetidae</taxon>
        <taxon>Chaetothyriales</taxon>
        <taxon>Herpotrichiellaceae</taxon>
        <taxon>Fonsecaea</taxon>
    </lineage>
</organism>
<evidence type="ECO:0000313" key="3">
    <source>
        <dbReference type="Proteomes" id="UP000185904"/>
    </source>
</evidence>
<gene>
    <name evidence="2" type="ORF">AYO20_05878</name>
</gene>
<comment type="caution">
    <text evidence="2">The sequence shown here is derived from an EMBL/GenBank/DDBJ whole genome shotgun (WGS) entry which is preliminary data.</text>
</comment>
<dbReference type="OrthoDB" id="4149590at2759"/>
<dbReference type="Proteomes" id="UP000185904">
    <property type="component" value="Unassembled WGS sequence"/>
</dbReference>
<evidence type="ECO:0000256" key="1">
    <source>
        <dbReference type="SAM" id="SignalP"/>
    </source>
</evidence>
<keyword evidence="3" id="KW-1185">Reference proteome</keyword>
<accession>A0A178CZV1</accession>
<feature type="signal peptide" evidence="1">
    <location>
        <begin position="1"/>
        <end position="20"/>
    </location>
</feature>
<proteinExistence type="predicted"/>
<feature type="chain" id="PRO_5008083964" description="Apple domain-containing protein" evidence="1">
    <location>
        <begin position="21"/>
        <end position="562"/>
    </location>
</feature>
<protein>
    <recommendedName>
        <fullName evidence="4">Apple domain-containing protein</fullName>
    </recommendedName>
</protein>
<dbReference type="AlphaFoldDB" id="A0A178CZV1"/>
<evidence type="ECO:0008006" key="4">
    <source>
        <dbReference type="Google" id="ProtNLM"/>
    </source>
</evidence>
<evidence type="ECO:0000313" key="2">
    <source>
        <dbReference type="EMBL" id="OAL34917.1"/>
    </source>
</evidence>
<dbReference type="EMBL" id="LVCJ01000035">
    <property type="protein sequence ID" value="OAL34917.1"/>
    <property type="molecule type" value="Genomic_DNA"/>
</dbReference>
<keyword evidence="1" id="KW-0732">Signal</keyword>